<comment type="caution">
    <text evidence="4">The sequence shown here is derived from an EMBL/GenBank/DDBJ whole genome shotgun (WGS) entry which is preliminary data.</text>
</comment>
<keyword evidence="2 3" id="KW-0143">Chaperone</keyword>
<evidence type="ECO:0000313" key="5">
    <source>
        <dbReference type="Proteomes" id="UP000035037"/>
    </source>
</evidence>
<accession>A0A0G8AS86</accession>
<dbReference type="Proteomes" id="UP000035037">
    <property type="component" value="Unassembled WGS sequence"/>
</dbReference>
<comment type="subcellular location">
    <subcellularLocation>
        <location evidence="3">Cytoplasm</location>
    </subcellularLocation>
</comment>
<proteinExistence type="inferred from homology"/>
<evidence type="ECO:0000256" key="3">
    <source>
        <dbReference type="HAMAP-Rule" id="MF_01384"/>
    </source>
</evidence>
<keyword evidence="3" id="KW-0963">Cytoplasm</keyword>
<gene>
    <name evidence="3" type="primary">ureD</name>
    <name evidence="4" type="ORF">TQ37_09160</name>
</gene>
<organism evidence="4 5">
    <name type="scientific">Candidatus Synechococcus spongiarum 15L</name>
    <dbReference type="NCBI Taxonomy" id="1608419"/>
    <lineage>
        <taxon>Bacteria</taxon>
        <taxon>Bacillati</taxon>
        <taxon>Cyanobacteriota</taxon>
        <taxon>Cyanophyceae</taxon>
        <taxon>Synechococcales</taxon>
        <taxon>Synechococcaceae</taxon>
        <taxon>Synechococcus</taxon>
    </lineage>
</organism>
<comment type="function">
    <text evidence="3">Required for maturation of urease via the functional incorporation of the urease nickel metallocenter.</text>
</comment>
<reference evidence="4 5" key="1">
    <citation type="submission" date="2015-02" db="EMBL/GenBank/DDBJ databases">
        <authorList>
            <person name="Slaby B."/>
            <person name="Hentschel U."/>
        </authorList>
    </citation>
    <scope>NUCLEOTIDE SEQUENCE [LARGE SCALE GENOMIC DNA]</scope>
    <source>
        <strain evidence="4">15L</strain>
    </source>
</reference>
<dbReference type="PANTHER" id="PTHR33643:SF1">
    <property type="entry name" value="UREASE ACCESSORY PROTEIN D"/>
    <property type="match status" value="1"/>
</dbReference>
<evidence type="ECO:0000256" key="2">
    <source>
        <dbReference type="ARBA" id="ARBA00023186"/>
    </source>
</evidence>
<sequence>MSASRQCWQGSASVRFYRSGGRTIHQGGCTAPLKLSRAVDHGSTCELSLLHTAGGLVGGDVLHINCQLAPRSRARLTSVAAQKVYGSVGRSRLQPEGAWARQQLTCQVEDGAWLSWFPQETVVFADGLLEQKQRVELRGSGAWLGAEVVRLGRTAADETLARGCWRSRLELWRGQRLLLGDPMALHGASLQRLHGLAGQAVVGTLNWVGGLRLDAAAVDACRQARAGLSGEMEAGMIPDDGGDLLCCRYRGDSTRAARCWFVRIWALIHRWRGEPLPVLPRVWPLQDVLLPPGTMASDGIAPC</sequence>
<dbReference type="GO" id="GO:0005737">
    <property type="term" value="C:cytoplasm"/>
    <property type="evidence" value="ECO:0007669"/>
    <property type="project" value="UniProtKB-SubCell"/>
</dbReference>
<keyword evidence="3" id="KW-0996">Nickel insertion</keyword>
<dbReference type="PANTHER" id="PTHR33643">
    <property type="entry name" value="UREASE ACCESSORY PROTEIN D"/>
    <property type="match status" value="1"/>
</dbReference>
<dbReference type="HAMAP" id="MF_01384">
    <property type="entry name" value="UreD"/>
    <property type="match status" value="1"/>
</dbReference>
<dbReference type="STRING" id="431041.FLM9_333"/>
<comment type="subunit">
    <text evidence="3">UreD, UreF and UreG form a complex that acts as a GTP-hydrolysis-dependent molecular chaperone, activating the urease apoprotein by helping to assemble the nickel containing metallocenter of UreC. The UreE protein probably delivers the nickel.</text>
</comment>
<reference evidence="4 5" key="2">
    <citation type="submission" date="2015-05" db="EMBL/GenBank/DDBJ databases">
        <title>Lifestyle Evolution in Cyanobacterial Symbionts of Sponges.</title>
        <authorList>
            <person name="Burgsdorf I."/>
            <person name="Slaby B.M."/>
            <person name="Handley K.M."/>
            <person name="Haber M."/>
            <person name="Blom J."/>
            <person name="Marshall C.W."/>
            <person name="Gilbert J.A."/>
            <person name="Hentschel U."/>
            <person name="Steindler L."/>
        </authorList>
    </citation>
    <scope>NUCLEOTIDE SEQUENCE [LARGE SCALE GENOMIC DNA]</scope>
    <source>
        <strain evidence="4">15L</strain>
    </source>
</reference>
<evidence type="ECO:0000256" key="1">
    <source>
        <dbReference type="ARBA" id="ARBA00007177"/>
    </source>
</evidence>
<protein>
    <recommendedName>
        <fullName evidence="3">Urease accessory protein UreD</fullName>
    </recommendedName>
</protein>
<dbReference type="PATRIC" id="fig|1608419.3.peg.1098"/>
<dbReference type="InterPro" id="IPR002669">
    <property type="entry name" value="UreD"/>
</dbReference>
<comment type="similarity">
    <text evidence="1 3">Belongs to the UreD family.</text>
</comment>
<name>A0A0G8AS86_9SYNE</name>
<dbReference type="GO" id="GO:0016151">
    <property type="term" value="F:nickel cation binding"/>
    <property type="evidence" value="ECO:0007669"/>
    <property type="project" value="UniProtKB-UniRule"/>
</dbReference>
<dbReference type="Pfam" id="PF01774">
    <property type="entry name" value="UreD"/>
    <property type="match status" value="1"/>
</dbReference>
<dbReference type="AlphaFoldDB" id="A0A0G8AS86"/>
<dbReference type="EMBL" id="JYFQ01000198">
    <property type="protein sequence ID" value="KKZ10223.1"/>
    <property type="molecule type" value="Genomic_DNA"/>
</dbReference>
<evidence type="ECO:0000313" key="4">
    <source>
        <dbReference type="EMBL" id="KKZ10223.1"/>
    </source>
</evidence>